<comment type="caution">
    <text evidence="1">The sequence shown here is derived from an EMBL/GenBank/DDBJ whole genome shotgun (WGS) entry which is preliminary data.</text>
</comment>
<name>D4BDF2_9ENTR</name>
<dbReference type="AlphaFoldDB" id="D4BDF2"/>
<sequence>MRIITFLLTEIAMPDARLPMRSAKLSVSNVRKTQKWISKA</sequence>
<proteinExistence type="predicted"/>
<organism evidence="1 2">
    <name type="scientific">Citrobacter youngae ATCC 29220</name>
    <dbReference type="NCBI Taxonomy" id="500640"/>
    <lineage>
        <taxon>Bacteria</taxon>
        <taxon>Pseudomonadati</taxon>
        <taxon>Pseudomonadota</taxon>
        <taxon>Gammaproteobacteria</taxon>
        <taxon>Enterobacterales</taxon>
        <taxon>Enterobacteriaceae</taxon>
        <taxon>Citrobacter</taxon>
        <taxon>Citrobacter freundii complex</taxon>
    </lineage>
</organism>
<reference evidence="1 2" key="1">
    <citation type="submission" date="2010-02" db="EMBL/GenBank/DDBJ databases">
        <authorList>
            <person name="Weinstock G."/>
            <person name="Sodergren E."/>
            <person name="Clifton S."/>
            <person name="Fulton L."/>
            <person name="Fulton B."/>
            <person name="Courtney L."/>
            <person name="Fronick C."/>
            <person name="Harrison M."/>
            <person name="Strong C."/>
            <person name="Farmer C."/>
            <person name="Delahaunty K."/>
            <person name="Markovic C."/>
            <person name="Hall O."/>
            <person name="Minx P."/>
            <person name="Tomlinson C."/>
            <person name="Mitreva M."/>
            <person name="Nelson J."/>
            <person name="Hou S."/>
            <person name="Wollam A."/>
            <person name="Pepin K.H."/>
            <person name="Johnson M."/>
            <person name="Bhonagiri V."/>
            <person name="Zhang X."/>
            <person name="Suruliraj S."/>
            <person name="Warren W."/>
            <person name="Chinwalla A."/>
            <person name="Mardis E.R."/>
            <person name="Wilson R.K."/>
        </authorList>
    </citation>
    <scope>NUCLEOTIDE SEQUENCE [LARGE SCALE GENOMIC DNA]</scope>
    <source>
        <strain evidence="1 2">ATCC 29220</strain>
    </source>
</reference>
<dbReference type="EMBL" id="ABWL02000009">
    <property type="protein sequence ID" value="EFE08001.1"/>
    <property type="molecule type" value="Genomic_DNA"/>
</dbReference>
<accession>D4BDF2</accession>
<dbReference type="HOGENOM" id="CLU_3287091_0_0_6"/>
<gene>
    <name evidence="1" type="ORF">CIT292_08519</name>
</gene>
<evidence type="ECO:0000313" key="2">
    <source>
        <dbReference type="Proteomes" id="UP000003880"/>
    </source>
</evidence>
<evidence type="ECO:0000313" key="1">
    <source>
        <dbReference type="EMBL" id="EFE08001.1"/>
    </source>
</evidence>
<protein>
    <submittedName>
        <fullName evidence="1">Uncharacterized protein</fullName>
    </submittedName>
</protein>
<dbReference type="Proteomes" id="UP000003880">
    <property type="component" value="Unassembled WGS sequence"/>
</dbReference>